<dbReference type="PANTHER" id="PTHR21022">
    <property type="entry name" value="PREPHENATE DEHYDRATASE P PROTEIN"/>
    <property type="match status" value="1"/>
</dbReference>
<dbReference type="InterPro" id="IPR036979">
    <property type="entry name" value="CM_dom_sf"/>
</dbReference>
<keyword evidence="10" id="KW-0028">Amino-acid biosynthesis</keyword>
<dbReference type="PROSITE" id="PS00857">
    <property type="entry name" value="PREPHENATE_DEHYDR_1"/>
    <property type="match status" value="1"/>
</dbReference>
<dbReference type="Pfam" id="PF00800">
    <property type="entry name" value="PDT"/>
    <property type="match status" value="1"/>
</dbReference>
<evidence type="ECO:0000256" key="6">
    <source>
        <dbReference type="ARBA" id="ARBA00013147"/>
    </source>
</evidence>
<keyword evidence="13" id="KW-0413">Isomerase</keyword>
<comment type="pathway">
    <text evidence="5">Metabolic intermediate biosynthesis; prephenate biosynthesis; prephenate from chorismate: step 1/1.</text>
</comment>
<feature type="domain" description="Prephenate dehydratase" evidence="21">
    <location>
        <begin position="112"/>
        <end position="288"/>
    </location>
</feature>
<feature type="site" description="Essential for prephenate dehydratase activity" evidence="19">
    <location>
        <position position="281"/>
    </location>
</feature>
<dbReference type="PROSITE" id="PS51171">
    <property type="entry name" value="PREPHENATE_DEHYDR_3"/>
    <property type="match status" value="1"/>
</dbReference>
<keyword evidence="15" id="KW-0511">Multifunctional enzyme</keyword>
<evidence type="ECO:0000256" key="9">
    <source>
        <dbReference type="ARBA" id="ARBA00022490"/>
    </source>
</evidence>
<dbReference type="InterPro" id="IPR018528">
    <property type="entry name" value="Preph_deHydtase_CS"/>
</dbReference>
<evidence type="ECO:0000256" key="13">
    <source>
        <dbReference type="ARBA" id="ARBA00023235"/>
    </source>
</evidence>
<name>A0A9D1T4Q0_9FIRM</name>
<evidence type="ECO:0000313" key="24">
    <source>
        <dbReference type="Proteomes" id="UP000823960"/>
    </source>
</evidence>
<dbReference type="GO" id="GO:0004106">
    <property type="term" value="F:chorismate mutase activity"/>
    <property type="evidence" value="ECO:0007669"/>
    <property type="project" value="UniProtKB-EC"/>
</dbReference>
<feature type="domain" description="ACT" evidence="22">
    <location>
        <begin position="300"/>
        <end position="377"/>
    </location>
</feature>
<dbReference type="Gene3D" id="3.40.190.10">
    <property type="entry name" value="Periplasmic binding protein-like II"/>
    <property type="match status" value="2"/>
</dbReference>
<evidence type="ECO:0000256" key="8">
    <source>
        <dbReference type="ARBA" id="ARBA00021872"/>
    </source>
</evidence>
<accession>A0A9D1T4Q0</accession>
<dbReference type="GO" id="GO:0009094">
    <property type="term" value="P:L-phenylalanine biosynthetic process"/>
    <property type="evidence" value="ECO:0007669"/>
    <property type="project" value="UniProtKB-KW"/>
</dbReference>
<dbReference type="Pfam" id="PF01842">
    <property type="entry name" value="ACT"/>
    <property type="match status" value="1"/>
</dbReference>
<evidence type="ECO:0000256" key="1">
    <source>
        <dbReference type="ARBA" id="ARBA00000824"/>
    </source>
</evidence>
<comment type="function">
    <text evidence="2">Catalyzes the Claisen rearrangement of chorismate to prephenate and the decarboxylation/dehydration of prephenate to phenylpyruvate.</text>
</comment>
<dbReference type="Gene3D" id="1.20.59.10">
    <property type="entry name" value="Chorismate mutase"/>
    <property type="match status" value="1"/>
</dbReference>
<dbReference type="SUPFAM" id="SSF55021">
    <property type="entry name" value="ACT-like"/>
    <property type="match status" value="1"/>
</dbReference>
<evidence type="ECO:0000259" key="22">
    <source>
        <dbReference type="PROSITE" id="PS51671"/>
    </source>
</evidence>
<dbReference type="PANTHER" id="PTHR21022:SF19">
    <property type="entry name" value="PREPHENATE DEHYDRATASE-RELATED"/>
    <property type="match status" value="1"/>
</dbReference>
<dbReference type="Pfam" id="PF01817">
    <property type="entry name" value="CM_2"/>
    <property type="match status" value="1"/>
</dbReference>
<dbReference type="SUPFAM" id="SSF53850">
    <property type="entry name" value="Periplasmic binding protein-like II"/>
    <property type="match status" value="1"/>
</dbReference>
<sequence length="380" mass="42690">MDKEQLRGLIDEIDDRLVGLFASRMSVCAQIARFKKENDLPVMDMKREREKLKAVVASSPVEIREYSSLLYSLMFELSRSYQNSLIGKGSGLAKRIEEAVEKTPKLFPERSSVACQGVEGAYAQIACDKLFKSANVMYFSSFESVFSAVDKGFCRYGVVPLENSTAGTVNTVYDLMTKYKFSIVRSIRLKVDHNLLAKPGAKLEDIREIYSHQQAISQCAGFLSGLKGVKIIPCENTAVASKMVAESNRTDIAALSSRECMKLYGLSCISQSVQDKDNNYTRFICISKELEIYPGADRTSLMVVLEDKPGSLYKLLSRLYALGINLSKLESRPIPEREFEFMFYFDLNTPVYSPGFLQLMSELGDICEEFSYLGSYSEVI</sequence>
<evidence type="ECO:0000256" key="14">
    <source>
        <dbReference type="ARBA" id="ARBA00023239"/>
    </source>
</evidence>
<keyword evidence="9" id="KW-0963">Cytoplasm</keyword>
<evidence type="ECO:0000259" key="20">
    <source>
        <dbReference type="PROSITE" id="PS51168"/>
    </source>
</evidence>
<evidence type="ECO:0000256" key="11">
    <source>
        <dbReference type="ARBA" id="ARBA00023141"/>
    </source>
</evidence>
<dbReference type="PROSITE" id="PS51168">
    <property type="entry name" value="CHORISMATE_MUT_2"/>
    <property type="match status" value="1"/>
</dbReference>
<dbReference type="Proteomes" id="UP000823960">
    <property type="component" value="Unassembled WGS sequence"/>
</dbReference>
<dbReference type="InterPro" id="IPR008242">
    <property type="entry name" value="Chor_mutase/pphenate_deHydtase"/>
</dbReference>
<dbReference type="PROSITE" id="PS00858">
    <property type="entry name" value="PREPHENATE_DEHYDR_2"/>
    <property type="match status" value="1"/>
</dbReference>
<comment type="catalytic activity">
    <reaction evidence="1">
        <text>chorismate = prephenate</text>
        <dbReference type="Rhea" id="RHEA:13897"/>
        <dbReference type="ChEBI" id="CHEBI:29748"/>
        <dbReference type="ChEBI" id="CHEBI:29934"/>
        <dbReference type="EC" id="5.4.99.5"/>
    </reaction>
</comment>
<dbReference type="EC" id="4.2.1.51" evidence="6"/>
<comment type="subcellular location">
    <subcellularLocation>
        <location evidence="3">Cytoplasm</location>
    </subcellularLocation>
</comment>
<comment type="catalytic activity">
    <reaction evidence="18">
        <text>prephenate + H(+) = 3-phenylpyruvate + CO2 + H2O</text>
        <dbReference type="Rhea" id="RHEA:21648"/>
        <dbReference type="ChEBI" id="CHEBI:15377"/>
        <dbReference type="ChEBI" id="CHEBI:15378"/>
        <dbReference type="ChEBI" id="CHEBI:16526"/>
        <dbReference type="ChEBI" id="CHEBI:18005"/>
        <dbReference type="ChEBI" id="CHEBI:29934"/>
        <dbReference type="EC" id="4.2.1.51"/>
    </reaction>
</comment>
<comment type="caution">
    <text evidence="23">The sequence shown here is derived from an EMBL/GenBank/DDBJ whole genome shotgun (WGS) entry which is preliminary data.</text>
</comment>
<dbReference type="InterPro" id="IPR002912">
    <property type="entry name" value="ACT_dom"/>
</dbReference>
<dbReference type="SUPFAM" id="SSF48600">
    <property type="entry name" value="Chorismate mutase II"/>
    <property type="match status" value="1"/>
</dbReference>
<dbReference type="GO" id="GO:0004664">
    <property type="term" value="F:prephenate dehydratase activity"/>
    <property type="evidence" value="ECO:0007669"/>
    <property type="project" value="UniProtKB-EC"/>
</dbReference>
<proteinExistence type="predicted"/>
<evidence type="ECO:0000256" key="4">
    <source>
        <dbReference type="ARBA" id="ARBA00004741"/>
    </source>
</evidence>
<reference evidence="23" key="2">
    <citation type="journal article" date="2021" name="PeerJ">
        <title>Extensive microbial diversity within the chicken gut microbiome revealed by metagenomics and culture.</title>
        <authorList>
            <person name="Gilroy R."/>
            <person name="Ravi A."/>
            <person name="Getino M."/>
            <person name="Pursley I."/>
            <person name="Horton D.L."/>
            <person name="Alikhan N.F."/>
            <person name="Baker D."/>
            <person name="Gharbi K."/>
            <person name="Hall N."/>
            <person name="Watson M."/>
            <person name="Adriaenssens E.M."/>
            <person name="Foster-Nyarko E."/>
            <person name="Jarju S."/>
            <person name="Secka A."/>
            <person name="Antonio M."/>
            <person name="Oren A."/>
            <person name="Chaudhuri R.R."/>
            <person name="La Ragione R."/>
            <person name="Hildebrand F."/>
            <person name="Pallen M.J."/>
        </authorList>
    </citation>
    <scope>NUCLEOTIDE SEQUENCE</scope>
    <source>
        <strain evidence="23">1370</strain>
    </source>
</reference>
<evidence type="ECO:0000256" key="17">
    <source>
        <dbReference type="ARBA" id="ARBA00031520"/>
    </source>
</evidence>
<evidence type="ECO:0000256" key="19">
    <source>
        <dbReference type="PIRSR" id="PIRSR001500-2"/>
    </source>
</evidence>
<evidence type="ECO:0000256" key="10">
    <source>
        <dbReference type="ARBA" id="ARBA00022605"/>
    </source>
</evidence>
<evidence type="ECO:0000256" key="5">
    <source>
        <dbReference type="ARBA" id="ARBA00004817"/>
    </source>
</evidence>
<organism evidence="23 24">
    <name type="scientific">Candidatus Faeciplasma avium</name>
    <dbReference type="NCBI Taxonomy" id="2840798"/>
    <lineage>
        <taxon>Bacteria</taxon>
        <taxon>Bacillati</taxon>
        <taxon>Bacillota</taxon>
        <taxon>Clostridia</taxon>
        <taxon>Eubacteriales</taxon>
        <taxon>Oscillospiraceae</taxon>
        <taxon>Oscillospiraceae incertae sedis</taxon>
        <taxon>Candidatus Faeciplasma</taxon>
    </lineage>
</organism>
<dbReference type="InterPro" id="IPR045865">
    <property type="entry name" value="ACT-like_dom_sf"/>
</dbReference>
<keyword evidence="11" id="KW-0057">Aromatic amino acid biosynthesis</keyword>
<dbReference type="CDD" id="cd13631">
    <property type="entry name" value="PBP2_Ct-PDT_like"/>
    <property type="match status" value="1"/>
</dbReference>
<dbReference type="EMBL" id="DVOL01000062">
    <property type="protein sequence ID" value="HIV10949.1"/>
    <property type="molecule type" value="Genomic_DNA"/>
</dbReference>
<evidence type="ECO:0000259" key="21">
    <source>
        <dbReference type="PROSITE" id="PS51171"/>
    </source>
</evidence>
<dbReference type="SMART" id="SM00830">
    <property type="entry name" value="CM_2"/>
    <property type="match status" value="1"/>
</dbReference>
<dbReference type="PROSITE" id="PS51671">
    <property type="entry name" value="ACT"/>
    <property type="match status" value="1"/>
</dbReference>
<dbReference type="AlphaFoldDB" id="A0A9D1T4Q0"/>
<dbReference type="CDD" id="cd04905">
    <property type="entry name" value="ACT_CM-PDT"/>
    <property type="match status" value="1"/>
</dbReference>
<keyword evidence="14" id="KW-0456">Lyase</keyword>
<evidence type="ECO:0000256" key="18">
    <source>
        <dbReference type="ARBA" id="ARBA00047848"/>
    </source>
</evidence>
<feature type="domain" description="Chorismate mutase" evidence="20">
    <location>
        <begin position="1"/>
        <end position="86"/>
    </location>
</feature>
<evidence type="ECO:0000256" key="15">
    <source>
        <dbReference type="ARBA" id="ARBA00023268"/>
    </source>
</evidence>
<dbReference type="InterPro" id="IPR001086">
    <property type="entry name" value="Preph_deHydtase"/>
</dbReference>
<dbReference type="PIRSF" id="PIRSF001500">
    <property type="entry name" value="Chor_mut_pdt_Ppr"/>
    <property type="match status" value="1"/>
</dbReference>
<dbReference type="Gene3D" id="3.30.70.260">
    <property type="match status" value="1"/>
</dbReference>
<evidence type="ECO:0000256" key="16">
    <source>
        <dbReference type="ARBA" id="ARBA00031175"/>
    </source>
</evidence>
<reference evidence="23" key="1">
    <citation type="submission" date="2020-10" db="EMBL/GenBank/DDBJ databases">
        <authorList>
            <person name="Gilroy R."/>
        </authorList>
    </citation>
    <scope>NUCLEOTIDE SEQUENCE</scope>
    <source>
        <strain evidence="23">1370</strain>
    </source>
</reference>
<keyword evidence="12" id="KW-0584">Phenylalanine biosynthesis</keyword>
<dbReference type="InterPro" id="IPR036263">
    <property type="entry name" value="Chorismate_II_sf"/>
</dbReference>
<evidence type="ECO:0000313" key="23">
    <source>
        <dbReference type="EMBL" id="HIV10949.1"/>
    </source>
</evidence>
<evidence type="ECO:0000256" key="7">
    <source>
        <dbReference type="ARBA" id="ARBA00014401"/>
    </source>
</evidence>
<comment type="pathway">
    <text evidence="4">Amino-acid biosynthesis; L-phenylalanine biosynthesis; phenylpyruvate from prephenate: step 1/1.</text>
</comment>
<dbReference type="InterPro" id="IPR002701">
    <property type="entry name" value="CM_II_prokaryot"/>
</dbReference>
<dbReference type="GO" id="GO:0046417">
    <property type="term" value="P:chorismate metabolic process"/>
    <property type="evidence" value="ECO:0007669"/>
    <property type="project" value="InterPro"/>
</dbReference>
<dbReference type="GO" id="GO:0005737">
    <property type="term" value="C:cytoplasm"/>
    <property type="evidence" value="ECO:0007669"/>
    <property type="project" value="UniProtKB-SubCell"/>
</dbReference>
<evidence type="ECO:0000256" key="2">
    <source>
        <dbReference type="ARBA" id="ARBA00002364"/>
    </source>
</evidence>
<gene>
    <name evidence="23" type="ORF">IAD28_04585</name>
</gene>
<evidence type="ECO:0000256" key="3">
    <source>
        <dbReference type="ARBA" id="ARBA00004496"/>
    </source>
</evidence>
<evidence type="ECO:0000256" key="12">
    <source>
        <dbReference type="ARBA" id="ARBA00023222"/>
    </source>
</evidence>
<protein>
    <recommendedName>
        <fullName evidence="7">Bifunctional chorismate mutase/prephenate dehydratase</fullName>
        <ecNumber evidence="6">4.2.1.51</ecNumber>
    </recommendedName>
    <alternativeName>
        <fullName evidence="17">Chorismate mutase-prephenate dehydratase</fullName>
    </alternativeName>
    <alternativeName>
        <fullName evidence="8">Prephenate dehydratase</fullName>
    </alternativeName>
    <alternativeName>
        <fullName evidence="16">p-protein</fullName>
    </alternativeName>
</protein>